<accession>A0A6L9Y0P9</accession>
<dbReference type="InterPro" id="IPR035906">
    <property type="entry name" value="MetI-like_sf"/>
</dbReference>
<dbReference type="CDD" id="cd06261">
    <property type="entry name" value="TM_PBP2"/>
    <property type="match status" value="1"/>
</dbReference>
<keyword evidence="6 8" id="KW-1133">Transmembrane helix</keyword>
<dbReference type="GO" id="GO:0055085">
    <property type="term" value="P:transmembrane transport"/>
    <property type="evidence" value="ECO:0007669"/>
    <property type="project" value="InterPro"/>
</dbReference>
<reference evidence="10 11" key="1">
    <citation type="journal article" date="2014" name="J. Microbiol.">
        <title>Diaminobutyricibacter tongyongensis gen. nov., sp. nov. and Homoserinibacter gongjuensis gen. nov., sp. nov. belong to the family Microbacteriaceae.</title>
        <authorList>
            <person name="Kim S.J."/>
            <person name="Ahn J.H."/>
            <person name="Weon H.Y."/>
            <person name="Hamada M."/>
            <person name="Suzuki K."/>
            <person name="Kwon S.W."/>
        </authorList>
    </citation>
    <scope>NUCLEOTIDE SEQUENCE [LARGE SCALE GENOMIC DNA]</scope>
    <source>
        <strain evidence="10 11">NBRC 108724</strain>
    </source>
</reference>
<dbReference type="SUPFAM" id="SSF161098">
    <property type="entry name" value="MetI-like"/>
    <property type="match status" value="1"/>
</dbReference>
<feature type="transmembrane region" description="Helical" evidence="8">
    <location>
        <begin position="239"/>
        <end position="258"/>
    </location>
</feature>
<keyword evidence="4" id="KW-0997">Cell inner membrane</keyword>
<keyword evidence="3" id="KW-1003">Cell membrane</keyword>
<feature type="domain" description="ABC transmembrane type-1" evidence="9">
    <location>
        <begin position="70"/>
        <end position="257"/>
    </location>
</feature>
<comment type="subcellular location">
    <subcellularLocation>
        <location evidence="1">Cell inner membrane</location>
        <topology evidence="1">Multi-pass membrane protein</topology>
    </subcellularLocation>
    <subcellularLocation>
        <location evidence="8">Cell membrane</location>
        <topology evidence="8">Multi-pass membrane protein</topology>
    </subcellularLocation>
</comment>
<feature type="transmembrane region" description="Helical" evidence="8">
    <location>
        <begin position="198"/>
        <end position="219"/>
    </location>
</feature>
<dbReference type="Gene3D" id="1.10.3720.10">
    <property type="entry name" value="MetI-like"/>
    <property type="match status" value="1"/>
</dbReference>
<dbReference type="PANTHER" id="PTHR43357">
    <property type="entry name" value="INNER MEMBRANE ABC TRANSPORTER PERMEASE PROTEIN YDCV"/>
    <property type="match status" value="1"/>
</dbReference>
<comment type="caution">
    <text evidence="10">The sequence shown here is derived from an EMBL/GenBank/DDBJ whole genome shotgun (WGS) entry which is preliminary data.</text>
</comment>
<sequence length="270" mass="29284">MSGRRFGAQPGAFARRAILIVSVVAFLIPILALFQFTLRKGQTGQLTLEHYVSIVRPADASTYDVLWQGLGNSLVICVVTLAIILLLLLPTMLLVELRYPKMRRWLEFVCILPITVPTVVLVVGFVPVYSGVAAIFGSSPWTLAFAIGIIVLPYAYRPMAVSLAAFDIVVLTEAARSLGAGWGSVIARIVLPNLRRGIASAVFITIAVVLGEFTIASFLSQNTFQTALILLQQSDPYVAAIFALFALVLAFVLLLLIGRLGSLGRNRRIV</sequence>
<dbReference type="RefSeq" id="WP_163290660.1">
    <property type="nucleotide sequence ID" value="NZ_JAAGWY010000003.1"/>
</dbReference>
<organism evidence="10 11">
    <name type="scientific">Leifsonia tongyongensis</name>
    <dbReference type="NCBI Taxonomy" id="1268043"/>
    <lineage>
        <taxon>Bacteria</taxon>
        <taxon>Bacillati</taxon>
        <taxon>Actinomycetota</taxon>
        <taxon>Actinomycetes</taxon>
        <taxon>Micrococcales</taxon>
        <taxon>Microbacteriaceae</taxon>
        <taxon>Leifsonia</taxon>
    </lineage>
</organism>
<evidence type="ECO:0000256" key="2">
    <source>
        <dbReference type="ARBA" id="ARBA00022448"/>
    </source>
</evidence>
<keyword evidence="7 8" id="KW-0472">Membrane</keyword>
<dbReference type="PROSITE" id="PS50928">
    <property type="entry name" value="ABC_TM1"/>
    <property type="match status" value="1"/>
</dbReference>
<feature type="transmembrane region" description="Helical" evidence="8">
    <location>
        <begin position="12"/>
        <end position="34"/>
    </location>
</feature>
<evidence type="ECO:0000313" key="11">
    <source>
        <dbReference type="Proteomes" id="UP000474967"/>
    </source>
</evidence>
<keyword evidence="2 8" id="KW-0813">Transport</keyword>
<evidence type="ECO:0000256" key="4">
    <source>
        <dbReference type="ARBA" id="ARBA00022519"/>
    </source>
</evidence>
<evidence type="ECO:0000256" key="8">
    <source>
        <dbReference type="RuleBase" id="RU363032"/>
    </source>
</evidence>
<dbReference type="AlphaFoldDB" id="A0A6L9Y0P9"/>
<dbReference type="Proteomes" id="UP000474967">
    <property type="component" value="Unassembled WGS sequence"/>
</dbReference>
<feature type="transmembrane region" description="Helical" evidence="8">
    <location>
        <begin position="73"/>
        <end position="93"/>
    </location>
</feature>
<evidence type="ECO:0000259" key="9">
    <source>
        <dbReference type="PROSITE" id="PS50928"/>
    </source>
</evidence>
<evidence type="ECO:0000313" key="10">
    <source>
        <dbReference type="EMBL" id="NEN07220.1"/>
    </source>
</evidence>
<name>A0A6L9Y0P9_9MICO</name>
<feature type="transmembrane region" description="Helical" evidence="8">
    <location>
        <begin position="105"/>
        <end position="126"/>
    </location>
</feature>
<dbReference type="GO" id="GO:0005886">
    <property type="term" value="C:plasma membrane"/>
    <property type="evidence" value="ECO:0007669"/>
    <property type="project" value="UniProtKB-SubCell"/>
</dbReference>
<dbReference type="Pfam" id="PF00528">
    <property type="entry name" value="BPD_transp_1"/>
    <property type="match status" value="1"/>
</dbReference>
<evidence type="ECO:0000256" key="7">
    <source>
        <dbReference type="ARBA" id="ARBA00023136"/>
    </source>
</evidence>
<dbReference type="EMBL" id="JAAGWY010000003">
    <property type="protein sequence ID" value="NEN07220.1"/>
    <property type="molecule type" value="Genomic_DNA"/>
</dbReference>
<feature type="transmembrane region" description="Helical" evidence="8">
    <location>
        <begin position="132"/>
        <end position="156"/>
    </location>
</feature>
<keyword evidence="11" id="KW-1185">Reference proteome</keyword>
<evidence type="ECO:0000256" key="5">
    <source>
        <dbReference type="ARBA" id="ARBA00022692"/>
    </source>
</evidence>
<evidence type="ECO:0000256" key="3">
    <source>
        <dbReference type="ARBA" id="ARBA00022475"/>
    </source>
</evidence>
<protein>
    <submittedName>
        <fullName evidence="10">ABC transporter permease subunit</fullName>
    </submittedName>
</protein>
<evidence type="ECO:0000256" key="1">
    <source>
        <dbReference type="ARBA" id="ARBA00004429"/>
    </source>
</evidence>
<comment type="similarity">
    <text evidence="8">Belongs to the binding-protein-dependent transport system permease family.</text>
</comment>
<dbReference type="PANTHER" id="PTHR43357:SF4">
    <property type="entry name" value="INNER MEMBRANE ABC TRANSPORTER PERMEASE PROTEIN YDCV"/>
    <property type="match status" value="1"/>
</dbReference>
<dbReference type="InterPro" id="IPR000515">
    <property type="entry name" value="MetI-like"/>
</dbReference>
<evidence type="ECO:0000256" key="6">
    <source>
        <dbReference type="ARBA" id="ARBA00022989"/>
    </source>
</evidence>
<proteinExistence type="inferred from homology"/>
<gene>
    <name evidence="10" type="ORF">G3T36_15265</name>
</gene>
<keyword evidence="5 8" id="KW-0812">Transmembrane</keyword>